<feature type="domain" description="EcoEI R protein C-terminal" evidence="1">
    <location>
        <begin position="175"/>
        <end position="317"/>
    </location>
</feature>
<dbReference type="GO" id="GO:0004519">
    <property type="term" value="F:endonuclease activity"/>
    <property type="evidence" value="ECO:0007669"/>
    <property type="project" value="UniProtKB-KW"/>
</dbReference>
<proteinExistence type="predicted"/>
<dbReference type="InterPro" id="IPR050742">
    <property type="entry name" value="Helicase_Restrict-Modif_Enz"/>
</dbReference>
<comment type="caution">
    <text evidence="2">The sequence shown here is derived from an EMBL/GenBank/DDBJ whole genome shotgun (WGS) entry which is preliminary data.</text>
</comment>
<keyword evidence="2" id="KW-0378">Hydrolase</keyword>
<evidence type="ECO:0000259" key="1">
    <source>
        <dbReference type="Pfam" id="PF08463"/>
    </source>
</evidence>
<organism evidence="2 3">
    <name type="scientific">Nocardiopsis sinuspersici</name>
    <dbReference type="NCBI Taxonomy" id="501010"/>
    <lineage>
        <taxon>Bacteria</taxon>
        <taxon>Bacillati</taxon>
        <taxon>Actinomycetota</taxon>
        <taxon>Actinomycetes</taxon>
        <taxon>Streptosporangiales</taxon>
        <taxon>Nocardiopsidaceae</taxon>
        <taxon>Nocardiopsis</taxon>
    </lineage>
</organism>
<evidence type="ECO:0000313" key="2">
    <source>
        <dbReference type="EMBL" id="NYH52981.1"/>
    </source>
</evidence>
<keyword evidence="2" id="KW-0255">Endonuclease</keyword>
<dbReference type="GO" id="GO:0005829">
    <property type="term" value="C:cytosol"/>
    <property type="evidence" value="ECO:0007669"/>
    <property type="project" value="TreeGrafter"/>
</dbReference>
<dbReference type="GO" id="GO:0003677">
    <property type="term" value="F:DNA binding"/>
    <property type="evidence" value="ECO:0007669"/>
    <property type="project" value="InterPro"/>
</dbReference>
<dbReference type="PANTHER" id="PTHR47396:SF1">
    <property type="entry name" value="ATP-DEPENDENT HELICASE IRC3-RELATED"/>
    <property type="match status" value="1"/>
</dbReference>
<evidence type="ECO:0000313" key="3">
    <source>
        <dbReference type="Proteomes" id="UP000584931"/>
    </source>
</evidence>
<accession>A0A7Z0BJD0</accession>
<protein>
    <submittedName>
        <fullName evidence="2">Type I site-specific restriction endonuclease</fullName>
    </submittedName>
</protein>
<reference evidence="2 3" key="1">
    <citation type="submission" date="2020-07" db="EMBL/GenBank/DDBJ databases">
        <title>Sequencing the genomes of 1000 actinobacteria strains.</title>
        <authorList>
            <person name="Klenk H.-P."/>
        </authorList>
    </citation>
    <scope>NUCLEOTIDE SEQUENCE [LARGE SCALE GENOMIC DNA]</scope>
    <source>
        <strain evidence="2 3">DSM 45278</strain>
    </source>
</reference>
<name>A0A7Z0BJD0_9ACTN</name>
<dbReference type="GO" id="GO:0006304">
    <property type="term" value="P:DNA modification"/>
    <property type="evidence" value="ECO:0007669"/>
    <property type="project" value="InterPro"/>
</dbReference>
<dbReference type="AlphaFoldDB" id="A0A7Z0BJD0"/>
<dbReference type="RefSeq" id="WP_179810172.1">
    <property type="nucleotide sequence ID" value="NZ_JACCHL010000001.1"/>
</dbReference>
<sequence length="332" mass="37566">MNHRNVEVRPHLKTVEAYQDPAAWERITEDRRDQLTETLAPLPTAYKEDENSQEAKRFDLLALRLQLGVLEPAPGFDKLRRQVQDIAEALPDPTTLNNPVVARQRELLADLVTDAWWQDVTLPMLEAMRRRVRGLVRLIPKARRGIVYSDFEDELGELTQTELSGLDVGGGWTRFEVKVRTYVRSHADDLSVQKLLRNRQLTSADIDHFSRLFLDSGFGTEKDIERAEEEHGGLGLFLRSLTGLRQDAVTEAFDAFQAGRNLSSSQLRLLKLIIDYVAKNGFMDIGDLYEPPFTCVSPGGPERVFSDAEVDTIEEVLKDIRATAVPRERAAG</sequence>
<dbReference type="PANTHER" id="PTHR47396">
    <property type="entry name" value="TYPE I RESTRICTION ENZYME ECOKI R PROTEIN"/>
    <property type="match status" value="1"/>
</dbReference>
<dbReference type="Pfam" id="PF08463">
    <property type="entry name" value="EcoEI_R_C"/>
    <property type="match status" value="1"/>
</dbReference>
<keyword evidence="2" id="KW-0540">Nuclease</keyword>
<dbReference type="Proteomes" id="UP000584931">
    <property type="component" value="Unassembled WGS sequence"/>
</dbReference>
<gene>
    <name evidence="2" type="ORF">HNR06_002570</name>
</gene>
<dbReference type="InterPro" id="IPR013670">
    <property type="entry name" value="EcoEI_R_C_dom"/>
</dbReference>
<dbReference type="EMBL" id="JACCHL010000001">
    <property type="protein sequence ID" value="NYH52981.1"/>
    <property type="molecule type" value="Genomic_DNA"/>
</dbReference>